<accession>A0ABD2S3Y6</accession>
<proteinExistence type="predicted"/>
<gene>
    <name evidence="2" type="ORF">AABB24_027824</name>
</gene>
<name>A0ABD2S3Y6_9SOLN</name>
<feature type="compositionally biased region" description="Basic and acidic residues" evidence="1">
    <location>
        <begin position="176"/>
        <end position="185"/>
    </location>
</feature>
<organism evidence="2 3">
    <name type="scientific">Solanum stoloniferum</name>
    <dbReference type="NCBI Taxonomy" id="62892"/>
    <lineage>
        <taxon>Eukaryota</taxon>
        <taxon>Viridiplantae</taxon>
        <taxon>Streptophyta</taxon>
        <taxon>Embryophyta</taxon>
        <taxon>Tracheophyta</taxon>
        <taxon>Spermatophyta</taxon>
        <taxon>Magnoliopsida</taxon>
        <taxon>eudicotyledons</taxon>
        <taxon>Gunneridae</taxon>
        <taxon>Pentapetalae</taxon>
        <taxon>asterids</taxon>
        <taxon>lamiids</taxon>
        <taxon>Solanales</taxon>
        <taxon>Solanaceae</taxon>
        <taxon>Solanoideae</taxon>
        <taxon>Solaneae</taxon>
        <taxon>Solanum</taxon>
    </lineage>
</organism>
<keyword evidence="3" id="KW-1185">Reference proteome</keyword>
<evidence type="ECO:0000256" key="1">
    <source>
        <dbReference type="SAM" id="MobiDB-lite"/>
    </source>
</evidence>
<dbReference type="PANTHER" id="PTHR34536:SF12">
    <property type="entry name" value="BTZ DOMAIN-CONTAINING PROTEIN"/>
    <property type="match status" value="1"/>
</dbReference>
<reference evidence="2 3" key="1">
    <citation type="submission" date="2024-05" db="EMBL/GenBank/DDBJ databases">
        <title>De novo assembly of an allotetraploid wild potato.</title>
        <authorList>
            <person name="Hosaka A.J."/>
        </authorList>
    </citation>
    <scope>NUCLEOTIDE SEQUENCE [LARGE SCALE GENOMIC DNA]</scope>
    <source>
        <tissue evidence="2">Young leaves</tissue>
    </source>
</reference>
<feature type="region of interest" description="Disordered" evidence="1">
    <location>
        <begin position="176"/>
        <end position="196"/>
    </location>
</feature>
<dbReference type="AlphaFoldDB" id="A0ABD2S3Y6"/>
<evidence type="ECO:0000313" key="2">
    <source>
        <dbReference type="EMBL" id="KAL3338918.1"/>
    </source>
</evidence>
<dbReference type="Proteomes" id="UP001627284">
    <property type="component" value="Unassembled WGS sequence"/>
</dbReference>
<evidence type="ECO:0000313" key="3">
    <source>
        <dbReference type="Proteomes" id="UP001627284"/>
    </source>
</evidence>
<sequence length="196" mass="22785">MRGRGRGWGQFHRLHRDWYSGCDFESYGGLADYRFRYKRNDYESRLDGAAFASNRSWIPLNDDLPSFSYPPARRLSPNGRDAAAMMGIQMNISPSRCTGEDGSEYVGLQHSEKFNRFFPAVYSHQQSMYDDGPDRHFVQGNTKFTAIKRSCFPRMQSKSPVSFRTLSSHRRRLMEGFDGHQDSSQHRSPVMYREDI</sequence>
<comment type="caution">
    <text evidence="2">The sequence shown here is derived from an EMBL/GenBank/DDBJ whole genome shotgun (WGS) entry which is preliminary data.</text>
</comment>
<dbReference type="PANTHER" id="PTHR34536">
    <property type="entry name" value="DENTIN SIALOPHOSPHOPROTEIN-LIKE PROTEIN"/>
    <property type="match status" value="1"/>
</dbReference>
<protein>
    <submittedName>
        <fullName evidence="2">Uncharacterized protein</fullName>
    </submittedName>
</protein>
<dbReference type="EMBL" id="JBJKTR010000016">
    <property type="protein sequence ID" value="KAL3338918.1"/>
    <property type="molecule type" value="Genomic_DNA"/>
</dbReference>